<dbReference type="KEGG" id="drg:H9K76_18380"/>
<dbReference type="AlphaFoldDB" id="A0A7G9RLK9"/>
<accession>A0A7G9RLK9</accession>
<name>A0A7G9RLK9_9BURK</name>
<dbReference type="EMBL" id="CP060714">
    <property type="protein sequence ID" value="QNN56484.1"/>
    <property type="molecule type" value="Genomic_DNA"/>
</dbReference>
<gene>
    <name evidence="1" type="ORF">H9K76_18380</name>
</gene>
<evidence type="ECO:0000313" key="1">
    <source>
        <dbReference type="EMBL" id="QNN56484.1"/>
    </source>
</evidence>
<dbReference type="RefSeq" id="WP_187596750.1">
    <property type="nucleotide sequence ID" value="NZ_CP060714.1"/>
</dbReference>
<dbReference type="InterPro" id="IPR004929">
    <property type="entry name" value="I-spanin"/>
</dbReference>
<protein>
    <submittedName>
        <fullName evidence="1">Lysis protein</fullName>
    </submittedName>
</protein>
<dbReference type="Pfam" id="PF03245">
    <property type="entry name" value="Phage_lysis"/>
    <property type="match status" value="1"/>
</dbReference>
<keyword evidence="2" id="KW-1185">Reference proteome</keyword>
<proteinExistence type="predicted"/>
<dbReference type="Proteomes" id="UP000515811">
    <property type="component" value="Chromosome"/>
</dbReference>
<organism evidence="1 2">
    <name type="scientific">Diaphorobacter ruginosibacter</name>
    <dbReference type="NCBI Taxonomy" id="1715720"/>
    <lineage>
        <taxon>Bacteria</taxon>
        <taxon>Pseudomonadati</taxon>
        <taxon>Pseudomonadota</taxon>
        <taxon>Betaproteobacteria</taxon>
        <taxon>Burkholderiales</taxon>
        <taxon>Comamonadaceae</taxon>
        <taxon>Diaphorobacter</taxon>
    </lineage>
</organism>
<dbReference type="GO" id="GO:0044659">
    <property type="term" value="P:viral release from host cell by cytolysis"/>
    <property type="evidence" value="ECO:0007669"/>
    <property type="project" value="InterPro"/>
</dbReference>
<reference evidence="1 2" key="1">
    <citation type="submission" date="2020-08" db="EMBL/GenBank/DDBJ databases">
        <title>Genome sequence of Diaphorobacter ruginosibacter DSM 27467T.</title>
        <authorList>
            <person name="Hyun D.-W."/>
            <person name="Bae J.-W."/>
        </authorList>
    </citation>
    <scope>NUCLEOTIDE SEQUENCE [LARGE SCALE GENOMIC DNA]</scope>
    <source>
        <strain evidence="1 2">DSM 27467</strain>
    </source>
</reference>
<sequence length="172" mass="18012">MTAQIKILASLVILALGAAAGWVVNGWRAEARIASLRVDHAQVLADIATKTASTMQAVQRAGAAANAAIQAADEKSTKGISDAKAETDRLRACVAAGTCGVRIVTRYVREPGSGGAANPGTSGVVHAAIELDRETASRFLDLRESVEFDAEKLGYLQRYAEACFAARLQVAE</sequence>
<evidence type="ECO:0000313" key="2">
    <source>
        <dbReference type="Proteomes" id="UP000515811"/>
    </source>
</evidence>